<dbReference type="InterPro" id="IPR013094">
    <property type="entry name" value="AB_hydrolase_3"/>
</dbReference>
<comment type="caution">
    <text evidence="3">The sequence shown here is derived from an EMBL/GenBank/DDBJ whole genome shotgun (WGS) entry which is preliminary data.</text>
</comment>
<dbReference type="Gene3D" id="3.40.50.1820">
    <property type="entry name" value="alpha/beta hydrolase"/>
    <property type="match status" value="2"/>
</dbReference>
<gene>
    <name evidence="3" type="ORF">M0813_05305</name>
</gene>
<feature type="domain" description="Alpha/beta hydrolase fold-3" evidence="2">
    <location>
        <begin position="483"/>
        <end position="593"/>
    </location>
</feature>
<dbReference type="Pfam" id="PF07859">
    <property type="entry name" value="Abhydrolase_3"/>
    <property type="match status" value="1"/>
</dbReference>
<keyword evidence="4" id="KW-1185">Reference proteome</keyword>
<sequence>MKNQKKNKICPNYKLVGKNLTKNFDLEPFKVKTILSDLKIIQRIFKNKNFILQNKEFCKTQETKEKCFKQNQSLSEPLNIFLQQIEEFEKVFGELFLKKFPLDFLIDQLFKDLQTRNIQSFTTTHKNNTQKRNKKNQYKSYRLRNFSFFSFLYALKDTLYHCFEDFQKIKPIKNLAGKQTIEKKIYKYNDCLNTLSAGLHFCKIKISEDFDIAKKSNKKDKKKNTCKNKNSIFDNNKSKSMSTEPKTQDVVSGLDPFNNDGWEVIQKNIHCWDKKKKKKKTGKRIQGVLQKNKNDQNAKKYHSNNNNKLVIDQKNYKNYYVSLKKVCDEHPDFLEKLKPSSTMLIYEWCDEMKSVKKMLNATYCAANSVKSSNSFLGKWGKLGFNFLKYNIMTKSAGEKIVDVKCFPHKSLVQESIGLSDRNRFLRWYAFRPYPKVIMEKVKYISKIDPSCRITTKKEKYGDNSLELRIISDQKKEFETKNIVVFIHGGAFVAGKSMTHAPYLRRWAKEAKCTVIAIEYTLSPKKRIDDQIIECFEAWRWISYNFPKKTLILAGDSAGGCLSCGLTMKSILQKNFRKPDALVMGYPALNIKPIFGLTKILFSNEPLFSLTMLLKIISWSRPVQVEKQEDHKFGKISCKQFKNSYLNIDTLKEQNSIKKNHQNGNLDPFCNKNKNTKRNQMNKHMMSKTFYQFSNVTSGCSKKTGVIDEKVPLSKKHSEPQLSNMSQLRSDSKNKLNLKSSSSYRSKSYSTKIFIKDSHSVPSSFKIDNGNLTSKTNSSDSYDFKLNNKNNKLYESVFKNETKNINWDKYDENEKNPKKHNNNLWVHESIWSPLWMKDQILKEFPETLLLSGLFDPFLEGNSLFADRMWGIEKSDFHFKLYALPHAFWTFSSKFKFNTDSMKETINFLNYFFNKKK</sequence>
<evidence type="ECO:0000256" key="1">
    <source>
        <dbReference type="SAM" id="MobiDB-lite"/>
    </source>
</evidence>
<organism evidence="3 4">
    <name type="scientific">Anaeramoeba flamelloides</name>
    <dbReference type="NCBI Taxonomy" id="1746091"/>
    <lineage>
        <taxon>Eukaryota</taxon>
        <taxon>Metamonada</taxon>
        <taxon>Anaeramoebidae</taxon>
        <taxon>Anaeramoeba</taxon>
    </lineage>
</organism>
<dbReference type="PANTHER" id="PTHR23025:SF3">
    <property type="entry name" value="HORMONE-SENSITIVE LIPASE"/>
    <property type="match status" value="1"/>
</dbReference>
<feature type="region of interest" description="Disordered" evidence="1">
    <location>
        <begin position="217"/>
        <end position="250"/>
    </location>
</feature>
<name>A0ABQ8XH34_9EUKA</name>
<evidence type="ECO:0000259" key="2">
    <source>
        <dbReference type="Pfam" id="PF07859"/>
    </source>
</evidence>
<proteinExistence type="predicted"/>
<dbReference type="EMBL" id="JAOAOG010000296">
    <property type="protein sequence ID" value="KAJ6231943.1"/>
    <property type="molecule type" value="Genomic_DNA"/>
</dbReference>
<evidence type="ECO:0000313" key="4">
    <source>
        <dbReference type="Proteomes" id="UP001150062"/>
    </source>
</evidence>
<accession>A0ABQ8XH34</accession>
<feature type="region of interest" description="Disordered" evidence="1">
    <location>
        <begin position="710"/>
        <end position="740"/>
    </location>
</feature>
<feature type="compositionally biased region" description="Polar residues" evidence="1">
    <location>
        <begin position="231"/>
        <end position="245"/>
    </location>
</feature>
<reference evidence="3" key="1">
    <citation type="submission" date="2022-08" db="EMBL/GenBank/DDBJ databases">
        <title>Novel sulfate-reducing endosymbionts in the free-living metamonad Anaeramoeba.</title>
        <authorList>
            <person name="Jerlstrom-Hultqvist J."/>
            <person name="Cepicka I."/>
            <person name="Gallot-Lavallee L."/>
            <person name="Salas-Leiva D."/>
            <person name="Curtis B.A."/>
            <person name="Zahonova K."/>
            <person name="Pipaliya S."/>
            <person name="Dacks J."/>
            <person name="Roger A.J."/>
        </authorList>
    </citation>
    <scope>NUCLEOTIDE SEQUENCE</scope>
    <source>
        <strain evidence="3">Schooner1</strain>
    </source>
</reference>
<dbReference type="Proteomes" id="UP001150062">
    <property type="component" value="Unassembled WGS sequence"/>
</dbReference>
<feature type="compositionally biased region" description="Basic residues" evidence="1">
    <location>
        <begin position="217"/>
        <end position="226"/>
    </location>
</feature>
<evidence type="ECO:0000313" key="3">
    <source>
        <dbReference type="EMBL" id="KAJ6231943.1"/>
    </source>
</evidence>
<dbReference type="PANTHER" id="PTHR23025">
    <property type="entry name" value="TRIACYLGLYCEROL LIPASE"/>
    <property type="match status" value="1"/>
</dbReference>
<dbReference type="SUPFAM" id="SSF53474">
    <property type="entry name" value="alpha/beta-Hydrolases"/>
    <property type="match status" value="1"/>
</dbReference>
<dbReference type="InterPro" id="IPR029058">
    <property type="entry name" value="AB_hydrolase_fold"/>
</dbReference>
<protein>
    <submittedName>
        <fullName evidence="3">Triacylglycerol lipase</fullName>
    </submittedName>
</protein>